<gene>
    <name evidence="6" type="ORF">K8352_04130</name>
</gene>
<dbReference type="PANTHER" id="PTHR33546:SF1">
    <property type="entry name" value="LARGE, MULTIFUNCTIONAL SECRETED PROTEIN"/>
    <property type="match status" value="1"/>
</dbReference>
<evidence type="ECO:0000256" key="2">
    <source>
        <dbReference type="ARBA" id="ARBA00022723"/>
    </source>
</evidence>
<evidence type="ECO:0000313" key="7">
    <source>
        <dbReference type="Proteomes" id="UP001200642"/>
    </source>
</evidence>
<name>A0AAE3EUK3_9FLAO</name>
<organism evidence="6 7">
    <name type="scientific">Cerina litoralis</name>
    <dbReference type="NCBI Taxonomy" id="2874477"/>
    <lineage>
        <taxon>Bacteria</taxon>
        <taxon>Pseudomonadati</taxon>
        <taxon>Bacteroidota</taxon>
        <taxon>Flavobacteriia</taxon>
        <taxon>Flavobacteriales</taxon>
        <taxon>Flavobacteriaceae</taxon>
        <taxon>Cerina</taxon>
    </lineage>
</organism>
<dbReference type="InterPro" id="IPR055557">
    <property type="entry name" value="DUF7133"/>
</dbReference>
<dbReference type="GO" id="GO:0020037">
    <property type="term" value="F:heme binding"/>
    <property type="evidence" value="ECO:0007669"/>
    <property type="project" value="InterPro"/>
</dbReference>
<evidence type="ECO:0000256" key="3">
    <source>
        <dbReference type="ARBA" id="ARBA00023004"/>
    </source>
</evidence>
<comment type="caution">
    <text evidence="6">The sequence shown here is derived from an EMBL/GenBank/DDBJ whole genome shotgun (WGS) entry which is preliminary data.</text>
</comment>
<dbReference type="InterPro" id="IPR036909">
    <property type="entry name" value="Cyt_c-like_dom_sf"/>
</dbReference>
<dbReference type="InterPro" id="IPR011989">
    <property type="entry name" value="ARM-like"/>
</dbReference>
<dbReference type="SUPFAM" id="SSF63829">
    <property type="entry name" value="Calcium-dependent phosphotriesterase"/>
    <property type="match status" value="1"/>
</dbReference>
<dbReference type="GO" id="GO:0046872">
    <property type="term" value="F:metal ion binding"/>
    <property type="evidence" value="ECO:0007669"/>
    <property type="project" value="UniProtKB-KW"/>
</dbReference>
<evidence type="ECO:0000256" key="1">
    <source>
        <dbReference type="ARBA" id="ARBA00022617"/>
    </source>
</evidence>
<dbReference type="GO" id="GO:0009055">
    <property type="term" value="F:electron transfer activity"/>
    <property type="evidence" value="ECO:0007669"/>
    <property type="project" value="InterPro"/>
</dbReference>
<evidence type="ECO:0000256" key="4">
    <source>
        <dbReference type="PROSITE-ProRule" id="PRU00433"/>
    </source>
</evidence>
<reference evidence="6" key="1">
    <citation type="submission" date="2023-02" db="EMBL/GenBank/DDBJ databases">
        <title>Genome of Flavobacteriaceae gen. nov. sp. strain F89.</title>
        <authorList>
            <person name="Wang Y."/>
        </authorList>
    </citation>
    <scope>NUCLEOTIDE SEQUENCE</scope>
    <source>
        <strain evidence="6">F89</strain>
    </source>
</reference>
<dbReference type="SUPFAM" id="SSF48371">
    <property type="entry name" value="ARM repeat"/>
    <property type="match status" value="1"/>
</dbReference>
<dbReference type="Pfam" id="PF00034">
    <property type="entry name" value="Cytochrom_C"/>
    <property type="match status" value="1"/>
</dbReference>
<feature type="domain" description="Cytochrome c" evidence="5">
    <location>
        <begin position="714"/>
        <end position="808"/>
    </location>
</feature>
<keyword evidence="2 4" id="KW-0479">Metal-binding</keyword>
<dbReference type="SUPFAM" id="SSF46626">
    <property type="entry name" value="Cytochrome c"/>
    <property type="match status" value="1"/>
</dbReference>
<protein>
    <submittedName>
        <fullName evidence="6">C-type cytochrome</fullName>
    </submittedName>
</protein>
<dbReference type="PROSITE" id="PS51007">
    <property type="entry name" value="CYTC"/>
    <property type="match status" value="1"/>
</dbReference>
<dbReference type="Gene3D" id="1.25.10.10">
    <property type="entry name" value="Leucine-rich Repeat Variant"/>
    <property type="match status" value="1"/>
</dbReference>
<dbReference type="PANTHER" id="PTHR33546">
    <property type="entry name" value="LARGE, MULTIFUNCTIONAL SECRETED PROTEIN-RELATED"/>
    <property type="match status" value="1"/>
</dbReference>
<accession>A0AAE3EUK3</accession>
<dbReference type="EMBL" id="JAIRBC010000004">
    <property type="protein sequence ID" value="MCG2459922.1"/>
    <property type="molecule type" value="Genomic_DNA"/>
</dbReference>
<dbReference type="InterPro" id="IPR016024">
    <property type="entry name" value="ARM-type_fold"/>
</dbReference>
<dbReference type="RefSeq" id="WP_317901062.1">
    <property type="nucleotide sequence ID" value="NZ_JAIRBC010000004.1"/>
</dbReference>
<proteinExistence type="predicted"/>
<dbReference type="Proteomes" id="UP001200642">
    <property type="component" value="Unassembled WGS sequence"/>
</dbReference>
<dbReference type="InterPro" id="IPR011042">
    <property type="entry name" value="6-blade_b-propeller_TolB-like"/>
</dbReference>
<sequence length="849" mass="95245">MTKNENIRSSIVLRMFLYLFIVFLAGCDPTKPSDPLTPFEELDSFVLADADLSIQLVAAEPLIQDPVTITFDGAGRLWVVEMRGFMPDLDGNGEEDKIGRISVLFDDDGDGKMDRSTIFQDSLVLPRAIALVKGGALIAENIPLWYVEDTDGDFKADRKTLIDSTYGGQGMPEHSANGLWMGLDNWYYNAKSKYRYKKKNNQWVRQETEFRGQWGISHDNAGRLFYNYNWSQLHGDLVPPGALHANKNHIPSSGIDYGLTLERNIFPIRSNPAVNRGYVPGTFDGNGRLLEFTAACSPLVFRGTALPKNYLDDIFVCEPAANLIRRNIISEDGFMLSAKGAYKDREFLASTDERFRPVSLASGPDGAIYVVDMYKGIIQDGTYMTPYLREVSLERNLDKPIHMGRIWRIASKSRKSKKSAITNNENTSGLLTLLSDQNGWTRDFAQRLLVEKQDLSAVPDLEKIVSQGNPLGQLHALWTLEGLGHADPNAYKDALRATDPKVVQTALRILTAMVSDNPGLALEIERFINENYEQAKPIVKMQMVLASGVISSKTAFACQQKFLDQFGQNPVARDVVMSSLENREMDMLNYLLGQKNWKTYDQNKEIFLEMLATSIANKGAHMELEQLMALLMSKMDSSQIWIKTAVANGILNFNTTEDRESIAVSKKPSIFDNSYTAEALLTPLLQKLEKITVWPGKRRDVAKEGLSSHKVAPKVYSLGRQKFLNLCASCHGTRGEGIKRFAPPLKNSEYVKGEQYKLIMILLHGLEGPITVNGKKYDIPDILPSMPSFSTLQNDDISAIATYIRNSWGHAQSNVTSHDVGYIRFHTQGKIQPWKSIELDTLVFDMERK</sequence>
<dbReference type="Pfam" id="PF23500">
    <property type="entry name" value="DUF7133"/>
    <property type="match status" value="1"/>
</dbReference>
<dbReference type="Gene3D" id="1.10.760.10">
    <property type="entry name" value="Cytochrome c-like domain"/>
    <property type="match status" value="1"/>
</dbReference>
<keyword evidence="1 4" id="KW-0349">Heme</keyword>
<dbReference type="Gene3D" id="2.120.10.30">
    <property type="entry name" value="TolB, C-terminal domain"/>
    <property type="match status" value="1"/>
</dbReference>
<evidence type="ECO:0000313" key="6">
    <source>
        <dbReference type="EMBL" id="MCG2459922.1"/>
    </source>
</evidence>
<keyword evidence="7" id="KW-1185">Reference proteome</keyword>
<dbReference type="InterPro" id="IPR009056">
    <property type="entry name" value="Cyt_c-like_dom"/>
</dbReference>
<evidence type="ECO:0000259" key="5">
    <source>
        <dbReference type="PROSITE" id="PS51007"/>
    </source>
</evidence>
<dbReference type="PROSITE" id="PS51257">
    <property type="entry name" value="PROKAR_LIPOPROTEIN"/>
    <property type="match status" value="1"/>
</dbReference>
<keyword evidence="3 4" id="KW-0408">Iron</keyword>
<dbReference type="AlphaFoldDB" id="A0AAE3EUK3"/>